<sequence>PTNNPTGGPVRTGLPGTAVRVPSPGTDAITGIVNNDGNQVKAAELLAREKART</sequence>
<evidence type="ECO:0000313" key="1">
    <source>
        <dbReference type="EMBL" id="KAK3947947.1"/>
    </source>
</evidence>
<accession>A0AAN6NLA1</accession>
<organism evidence="1 2">
    <name type="scientific">Pseudoneurospora amorphoporcata</name>
    <dbReference type="NCBI Taxonomy" id="241081"/>
    <lineage>
        <taxon>Eukaryota</taxon>
        <taxon>Fungi</taxon>
        <taxon>Dikarya</taxon>
        <taxon>Ascomycota</taxon>
        <taxon>Pezizomycotina</taxon>
        <taxon>Sordariomycetes</taxon>
        <taxon>Sordariomycetidae</taxon>
        <taxon>Sordariales</taxon>
        <taxon>Sordariaceae</taxon>
        <taxon>Pseudoneurospora</taxon>
    </lineage>
</organism>
<reference evidence="1" key="1">
    <citation type="journal article" date="2023" name="Mol. Phylogenet. Evol.">
        <title>Genome-scale phylogeny and comparative genomics of the fungal order Sordariales.</title>
        <authorList>
            <person name="Hensen N."/>
            <person name="Bonometti L."/>
            <person name="Westerberg I."/>
            <person name="Brannstrom I.O."/>
            <person name="Guillou S."/>
            <person name="Cros-Aarteil S."/>
            <person name="Calhoun S."/>
            <person name="Haridas S."/>
            <person name="Kuo A."/>
            <person name="Mondo S."/>
            <person name="Pangilinan J."/>
            <person name="Riley R."/>
            <person name="LaButti K."/>
            <person name="Andreopoulos B."/>
            <person name="Lipzen A."/>
            <person name="Chen C."/>
            <person name="Yan M."/>
            <person name="Daum C."/>
            <person name="Ng V."/>
            <person name="Clum A."/>
            <person name="Steindorff A."/>
            <person name="Ohm R.A."/>
            <person name="Martin F."/>
            <person name="Silar P."/>
            <person name="Natvig D.O."/>
            <person name="Lalanne C."/>
            <person name="Gautier V."/>
            <person name="Ament-Velasquez S.L."/>
            <person name="Kruys A."/>
            <person name="Hutchinson M.I."/>
            <person name="Powell A.J."/>
            <person name="Barry K."/>
            <person name="Miller A.N."/>
            <person name="Grigoriev I.V."/>
            <person name="Debuchy R."/>
            <person name="Gladieux P."/>
            <person name="Hiltunen Thoren M."/>
            <person name="Johannesson H."/>
        </authorList>
    </citation>
    <scope>NUCLEOTIDE SEQUENCE</scope>
    <source>
        <strain evidence="1">CBS 626.80</strain>
    </source>
</reference>
<keyword evidence="2" id="KW-1185">Reference proteome</keyword>
<evidence type="ECO:0000313" key="2">
    <source>
        <dbReference type="Proteomes" id="UP001303222"/>
    </source>
</evidence>
<gene>
    <name evidence="1" type="ORF">QBC32DRAFT_199695</name>
</gene>
<feature type="non-terminal residue" evidence="1">
    <location>
        <position position="1"/>
    </location>
</feature>
<protein>
    <submittedName>
        <fullName evidence="1">Uncharacterized protein</fullName>
    </submittedName>
</protein>
<comment type="caution">
    <text evidence="1">The sequence shown here is derived from an EMBL/GenBank/DDBJ whole genome shotgun (WGS) entry which is preliminary data.</text>
</comment>
<dbReference type="Proteomes" id="UP001303222">
    <property type="component" value="Unassembled WGS sequence"/>
</dbReference>
<dbReference type="EMBL" id="MU859297">
    <property type="protein sequence ID" value="KAK3947947.1"/>
    <property type="molecule type" value="Genomic_DNA"/>
</dbReference>
<reference evidence="1" key="2">
    <citation type="submission" date="2023-06" db="EMBL/GenBank/DDBJ databases">
        <authorList>
            <consortium name="Lawrence Berkeley National Laboratory"/>
            <person name="Mondo S.J."/>
            <person name="Hensen N."/>
            <person name="Bonometti L."/>
            <person name="Westerberg I."/>
            <person name="Brannstrom I.O."/>
            <person name="Guillou S."/>
            <person name="Cros-Aarteil S."/>
            <person name="Calhoun S."/>
            <person name="Haridas S."/>
            <person name="Kuo A."/>
            <person name="Pangilinan J."/>
            <person name="Riley R."/>
            <person name="Labutti K."/>
            <person name="Andreopoulos B."/>
            <person name="Lipzen A."/>
            <person name="Chen C."/>
            <person name="Yanf M."/>
            <person name="Daum C."/>
            <person name="Ng V."/>
            <person name="Clum A."/>
            <person name="Steindorff A."/>
            <person name="Ohm R."/>
            <person name="Martin F."/>
            <person name="Silar P."/>
            <person name="Natvig D."/>
            <person name="Lalanne C."/>
            <person name="Gautier V."/>
            <person name="Ament-Velasquez S.L."/>
            <person name="Kruys A."/>
            <person name="Hutchinson M.I."/>
            <person name="Powell A.J."/>
            <person name="Barry K."/>
            <person name="Miller A.N."/>
            <person name="Grigoriev I.V."/>
            <person name="Debuchy R."/>
            <person name="Gladieux P."/>
            <person name="Thoren M.H."/>
            <person name="Johannesson H."/>
        </authorList>
    </citation>
    <scope>NUCLEOTIDE SEQUENCE</scope>
    <source>
        <strain evidence="1">CBS 626.80</strain>
    </source>
</reference>
<feature type="non-terminal residue" evidence="1">
    <location>
        <position position="53"/>
    </location>
</feature>
<name>A0AAN6NLA1_9PEZI</name>
<dbReference type="AlphaFoldDB" id="A0AAN6NLA1"/>
<proteinExistence type="predicted"/>